<dbReference type="Proteomes" id="UP000439752">
    <property type="component" value="Unassembled WGS sequence"/>
</dbReference>
<dbReference type="InterPro" id="IPR025544">
    <property type="entry name" value="YhzD"/>
</dbReference>
<dbReference type="Pfam" id="PF14120">
    <property type="entry name" value="YhzD"/>
    <property type="match status" value="1"/>
</dbReference>
<dbReference type="EMBL" id="CABWKQ010000003">
    <property type="protein sequence ID" value="VWX33263.1"/>
    <property type="molecule type" value="Genomic_DNA"/>
</dbReference>
<organism evidence="1 2">
    <name type="scientific">Exiguobacterium oxidotolerans</name>
    <dbReference type="NCBI Taxonomy" id="223958"/>
    <lineage>
        <taxon>Bacteria</taxon>
        <taxon>Bacillati</taxon>
        <taxon>Bacillota</taxon>
        <taxon>Bacilli</taxon>
        <taxon>Bacillales</taxon>
        <taxon>Bacillales Family XII. Incertae Sedis</taxon>
        <taxon>Exiguobacterium</taxon>
    </lineage>
</organism>
<proteinExistence type="predicted"/>
<sequence length="73" mass="8209">MLYTLTVFADRGETLLDDTFESPNDSDAREEGIRRLKEGQFEHKGARVTRAGKLIHFERAYLPKIVPVAGSST</sequence>
<evidence type="ECO:0008006" key="3">
    <source>
        <dbReference type="Google" id="ProtNLM"/>
    </source>
</evidence>
<name>A0A653I2W8_9BACL</name>
<evidence type="ECO:0000313" key="1">
    <source>
        <dbReference type="EMBL" id="VWX33263.1"/>
    </source>
</evidence>
<protein>
    <recommendedName>
        <fullName evidence="3">YhzD-like protein</fullName>
    </recommendedName>
</protein>
<keyword evidence="2" id="KW-1185">Reference proteome</keyword>
<reference evidence="1 2" key="1">
    <citation type="submission" date="2019-10" db="EMBL/GenBank/DDBJ databases">
        <authorList>
            <person name="Karimi E."/>
        </authorList>
    </citation>
    <scope>NUCLEOTIDE SEQUENCE [LARGE SCALE GENOMIC DNA]</scope>
    <source>
        <strain evidence="1">Exiguobacterium sp. 9Y</strain>
    </source>
</reference>
<gene>
    <name evidence="1" type="ORF">EXIGUO9Y_110069</name>
</gene>
<dbReference type="RefSeq" id="WP_029332805.1">
    <property type="nucleotide sequence ID" value="NZ_LR732308.1"/>
</dbReference>
<dbReference type="AlphaFoldDB" id="A0A653I2W8"/>
<accession>A0A653I2W8</accession>
<evidence type="ECO:0000313" key="2">
    <source>
        <dbReference type="Proteomes" id="UP000439752"/>
    </source>
</evidence>